<reference evidence="2 3" key="1">
    <citation type="journal article" date="2012" name="BMC Genomics">
        <title>Genome analysis of a simultaneously predatory and prey-independent, novel Bdellovibrio bacteriovorus from the River Tiber, supports in silico predictions of both ancient and recent lateral gene transfer from diverse bacteria.</title>
        <authorList>
            <person name="Hobley L."/>
            <person name="Lerner T.R."/>
            <person name="Williams L.E."/>
            <person name="Lambert C."/>
            <person name="Till R."/>
            <person name="Milner D.S."/>
            <person name="Basford S.M."/>
            <person name="Capeness M.J."/>
            <person name="Fenton A.K."/>
            <person name="Atterbury R.J."/>
            <person name="Harris M.A."/>
            <person name="Sockett R.E."/>
        </authorList>
    </citation>
    <scope>NUCLEOTIDE SEQUENCE [LARGE SCALE GENOMIC DNA]</scope>
    <source>
        <strain evidence="2 3">Tiberius</strain>
    </source>
</reference>
<sequence>MLISALVLFFSSATVASAIKKLKLFNEDKKKYEVVTVIEYQGLTLSSTCQKNGKMNCDAWKAVQKKVARQETANVGVVGNPAARYCLAQNSLNRILKDQQGREYDYCVFPDGSAIDSWSLFNKHFAEKK</sequence>
<gene>
    <name evidence="2" type="ORF">Bdt_0078</name>
</gene>
<dbReference type="AlphaFoldDB" id="K7YJF5"/>
<protein>
    <recommendedName>
        <fullName evidence="4">DUF333 domain-containing protein</fullName>
    </recommendedName>
</protein>
<proteinExistence type="predicted"/>
<evidence type="ECO:0008006" key="4">
    <source>
        <dbReference type="Google" id="ProtNLM"/>
    </source>
</evidence>
<evidence type="ECO:0000256" key="1">
    <source>
        <dbReference type="SAM" id="SignalP"/>
    </source>
</evidence>
<feature type="signal peptide" evidence="1">
    <location>
        <begin position="1"/>
        <end position="16"/>
    </location>
</feature>
<keyword evidence="1" id="KW-0732">Signal</keyword>
<evidence type="ECO:0000313" key="2">
    <source>
        <dbReference type="EMBL" id="AFX99790.1"/>
    </source>
</evidence>
<dbReference type="InterPro" id="IPR005590">
    <property type="entry name" value="DUF333"/>
</dbReference>
<organism evidence="2 3">
    <name type="scientific">Bdellovibrio bacteriovorus str. Tiberius</name>
    <dbReference type="NCBI Taxonomy" id="1069642"/>
    <lineage>
        <taxon>Bacteria</taxon>
        <taxon>Pseudomonadati</taxon>
        <taxon>Bdellovibrionota</taxon>
        <taxon>Bdellovibrionia</taxon>
        <taxon>Bdellovibrionales</taxon>
        <taxon>Pseudobdellovibrionaceae</taxon>
        <taxon>Bdellovibrio</taxon>
    </lineage>
</organism>
<dbReference type="Proteomes" id="UP000010074">
    <property type="component" value="Chromosome"/>
</dbReference>
<dbReference type="KEGG" id="bbat:Bdt_0078"/>
<dbReference type="Pfam" id="PF03891">
    <property type="entry name" value="DUF333"/>
    <property type="match status" value="1"/>
</dbReference>
<dbReference type="EMBL" id="CP002930">
    <property type="protein sequence ID" value="AFX99790.1"/>
    <property type="molecule type" value="Genomic_DNA"/>
</dbReference>
<dbReference type="STRING" id="1069642.Bdt_0078"/>
<dbReference type="PATRIC" id="fig|1069642.3.peg.77"/>
<evidence type="ECO:0000313" key="3">
    <source>
        <dbReference type="Proteomes" id="UP000010074"/>
    </source>
</evidence>
<accession>K7YJF5</accession>
<feature type="chain" id="PRO_5003915451" description="DUF333 domain-containing protein" evidence="1">
    <location>
        <begin position="17"/>
        <end position="129"/>
    </location>
</feature>
<dbReference type="HOGENOM" id="CLU_1944491_0_0_7"/>
<name>K7YJF5_BDEBC</name>